<dbReference type="OrthoDB" id="9811402at2"/>
<evidence type="ECO:0000313" key="2">
    <source>
        <dbReference type="Proteomes" id="UP000031366"/>
    </source>
</evidence>
<reference evidence="1 2" key="1">
    <citation type="journal article" date="2015" name="Infect. Genet. Evol.">
        <title>Genomic sequences of six botulinum neurotoxin-producing strains representing three clostridial species illustrate the mobility and diversity of botulinum neurotoxin genes.</title>
        <authorList>
            <person name="Smith T.J."/>
            <person name="Hill K.K."/>
            <person name="Xie G."/>
            <person name="Foley B.T."/>
            <person name="Williamson C.H."/>
            <person name="Foster J.T."/>
            <person name="Johnson S.L."/>
            <person name="Chertkov O."/>
            <person name="Teshima H."/>
            <person name="Gibbons H.S."/>
            <person name="Johnsky L.A."/>
            <person name="Karavis M.A."/>
            <person name="Smith L.A."/>
        </authorList>
    </citation>
    <scope>NUCLEOTIDE SEQUENCE [LARGE SCALE GENOMIC DNA]</scope>
    <source>
        <strain evidence="1 2">CDC 2741</strain>
    </source>
</reference>
<dbReference type="RefSeq" id="WP_039631424.1">
    <property type="nucleotide sequence ID" value="NZ_AYSO01000014.1"/>
</dbReference>
<protein>
    <submittedName>
        <fullName evidence="1">Uncharacterized protein</fullName>
    </submittedName>
</protein>
<dbReference type="InterPro" id="IPR023378">
    <property type="entry name" value="YheA/YmcA-like_dom_sf"/>
</dbReference>
<dbReference type="Proteomes" id="UP000031366">
    <property type="component" value="Unassembled WGS sequence"/>
</dbReference>
<dbReference type="STRING" id="29341.RSJ17_08830"/>
<comment type="caution">
    <text evidence="1">The sequence shown here is derived from an EMBL/GenBank/DDBJ whole genome shotgun (WGS) entry which is preliminary data.</text>
</comment>
<accession>A0A0C1U6P9</accession>
<dbReference type="AlphaFoldDB" id="A0A0C1U6P9"/>
<dbReference type="InterPro" id="IPR010368">
    <property type="entry name" value="Com_YlbF"/>
</dbReference>
<dbReference type="EMBL" id="AYSO01000014">
    <property type="protein sequence ID" value="KIE47448.1"/>
    <property type="molecule type" value="Genomic_DNA"/>
</dbReference>
<keyword evidence="2" id="KW-1185">Reference proteome</keyword>
<proteinExistence type="predicted"/>
<dbReference type="SUPFAM" id="SSF158622">
    <property type="entry name" value="YheA/YmcA-like"/>
    <property type="match status" value="1"/>
</dbReference>
<dbReference type="Gene3D" id="1.20.1500.10">
    <property type="entry name" value="YheA/YmcA-like"/>
    <property type="match status" value="1"/>
</dbReference>
<dbReference type="Pfam" id="PF06133">
    <property type="entry name" value="Com_YlbF"/>
    <property type="match status" value="1"/>
</dbReference>
<sequence>MNIYDKAYEFARILKECNEVVEYRESLKKIKENEANKKMLDDFRKIQFEAYSEQIEKGELSDSIKEKLENMGSVVTLNPDIGKFLQAEANFGVMWEDVMKILTKAMGIEAEIDTRE</sequence>
<organism evidence="1 2">
    <name type="scientific">Clostridium argentinense CDC 2741</name>
    <dbReference type="NCBI Taxonomy" id="1418104"/>
    <lineage>
        <taxon>Bacteria</taxon>
        <taxon>Bacillati</taxon>
        <taxon>Bacillota</taxon>
        <taxon>Clostridia</taxon>
        <taxon>Eubacteriales</taxon>
        <taxon>Clostridiaceae</taxon>
        <taxon>Clostridium</taxon>
    </lineage>
</organism>
<evidence type="ECO:0000313" key="1">
    <source>
        <dbReference type="EMBL" id="KIE47448.1"/>
    </source>
</evidence>
<name>A0A0C1U6P9_9CLOT</name>
<gene>
    <name evidence="1" type="ORF">U732_3027</name>
</gene>